<comment type="caution">
    <text evidence="2">The sequence shown here is derived from an EMBL/GenBank/DDBJ whole genome shotgun (WGS) entry which is preliminary data.</text>
</comment>
<evidence type="ECO:0000259" key="1">
    <source>
        <dbReference type="Pfam" id="PF08878"/>
    </source>
</evidence>
<dbReference type="AlphaFoldDB" id="M5SEM2"/>
<accession>M5SEM2</accession>
<dbReference type="Pfam" id="PF08878">
    <property type="entry name" value="HamA"/>
    <property type="match status" value="1"/>
</dbReference>
<proteinExistence type="predicted"/>
<dbReference type="STRING" id="1263868.RESH_04990"/>
<evidence type="ECO:0000313" key="2">
    <source>
        <dbReference type="EMBL" id="EMI24619.1"/>
    </source>
</evidence>
<dbReference type="InterPro" id="IPR014976">
    <property type="entry name" value="AbpA_HamA_C"/>
</dbReference>
<dbReference type="EMBL" id="ANOF01000155">
    <property type="protein sequence ID" value="EMI24619.1"/>
    <property type="molecule type" value="Genomic_DNA"/>
</dbReference>
<feature type="domain" description="Anti-bacteriophage protein A/HamA C-terminal" evidence="1">
    <location>
        <begin position="5"/>
        <end position="219"/>
    </location>
</feature>
<sequence length="231" mass="25411">MLGLSIRRCYLSDHTLSALLDDNTSEQELIAACLPDRGATMAGDFGELLAYIFHLADNDALNLCGPKKWRIKIDRRKASPMSDVVHFALPTWPLASDDDQLLCSEVKVKSTKTKSRPISDALEDSRKDRASRLAKTLVWLRERTILGGDTDVNCDQLNRFIKAAENPAFSKSFNAVAVICNGLIEDELVADPPANDPHHQIVVIGVPELKETYQQVFEAVAQAGLPNGAVQ</sequence>
<protein>
    <recommendedName>
        <fullName evidence="1">Anti-bacteriophage protein A/HamA C-terminal domain-containing protein</fullName>
    </recommendedName>
</protein>
<name>M5SEM2_9BACT</name>
<dbReference type="PATRIC" id="fig|1263868.3.peg.5427"/>
<gene>
    <name evidence="2" type="ORF">RESH_04990</name>
</gene>
<dbReference type="Proteomes" id="UP000011996">
    <property type="component" value="Unassembled WGS sequence"/>
</dbReference>
<evidence type="ECO:0000313" key="3">
    <source>
        <dbReference type="Proteomes" id="UP000011996"/>
    </source>
</evidence>
<reference evidence="2 3" key="1">
    <citation type="journal article" date="2013" name="Mar. Genomics">
        <title>Expression of sulfatases in Rhodopirellula baltica and the diversity of sulfatases in the genus Rhodopirellula.</title>
        <authorList>
            <person name="Wegner C.E."/>
            <person name="Richter-Heitmann T."/>
            <person name="Klindworth A."/>
            <person name="Klockow C."/>
            <person name="Richter M."/>
            <person name="Achstetter T."/>
            <person name="Glockner F.O."/>
            <person name="Harder J."/>
        </authorList>
    </citation>
    <scope>NUCLEOTIDE SEQUENCE [LARGE SCALE GENOMIC DNA]</scope>
    <source>
        <strain evidence="2 3">SH398</strain>
    </source>
</reference>
<dbReference type="RefSeq" id="WP_008670647.1">
    <property type="nucleotide sequence ID" value="NZ_ANOF01000155.1"/>
</dbReference>
<organism evidence="2 3">
    <name type="scientific">Rhodopirellula europaea SH398</name>
    <dbReference type="NCBI Taxonomy" id="1263868"/>
    <lineage>
        <taxon>Bacteria</taxon>
        <taxon>Pseudomonadati</taxon>
        <taxon>Planctomycetota</taxon>
        <taxon>Planctomycetia</taxon>
        <taxon>Pirellulales</taxon>
        <taxon>Pirellulaceae</taxon>
        <taxon>Rhodopirellula</taxon>
    </lineage>
</organism>